<sequence length="140" mass="15528">MLKMTVPEIISDGKSTRRNLQKLLFFGATSATLAIAALTSRSIATRKYIPTFFQLNTKIPTFSSKSEAQAALGLSSGLSLGIFAITTTGFCWALDISSAFDFKQRMKTLFNTIDEKEYMNDSDPETNKIIEELEALINKK</sequence>
<name>A0A0W0D1N6_CANGB</name>
<dbReference type="VEuPathDB" id="FungiDB:GWK60_L04675"/>
<dbReference type="AlphaFoldDB" id="A0A0W0D1N6"/>
<keyword evidence="1 4" id="KW-0812">Transmembrane</keyword>
<proteinExistence type="inferred from homology"/>
<dbReference type="VEuPathDB" id="FungiDB:B1J91_I04928g"/>
<gene>
    <name evidence="4" type="primary">AIM11</name>
    <name evidence="5" type="ORF">AO440_002547</name>
</gene>
<keyword evidence="3 4" id="KW-0472">Membrane</keyword>
<accession>A0A0W0D1N6</accession>
<evidence type="ECO:0000313" key="5">
    <source>
        <dbReference type="EMBL" id="KTB05735.1"/>
    </source>
</evidence>
<protein>
    <recommendedName>
        <fullName evidence="4">Altered inheritance of mitochondria protein 11</fullName>
    </recommendedName>
</protein>
<feature type="transmembrane region" description="Helical" evidence="4">
    <location>
        <begin position="70"/>
        <end position="96"/>
    </location>
</feature>
<dbReference type="GO" id="GO:0016020">
    <property type="term" value="C:membrane"/>
    <property type="evidence" value="ECO:0007669"/>
    <property type="project" value="UniProtKB-SubCell"/>
</dbReference>
<dbReference type="PANTHER" id="PTHR39136">
    <property type="entry name" value="ALTERED INHERITANCE OF MITOCHONDRIA PROTEIN 11"/>
    <property type="match status" value="1"/>
</dbReference>
<dbReference type="PANTHER" id="PTHR39136:SF1">
    <property type="entry name" value="ALTERED INHERITANCE OF MITOCHONDRIA PROTEIN 11"/>
    <property type="match status" value="1"/>
</dbReference>
<dbReference type="EMBL" id="LLZZ01000112">
    <property type="protein sequence ID" value="KTB05735.1"/>
    <property type="molecule type" value="Genomic_DNA"/>
</dbReference>
<dbReference type="GO" id="GO:0005739">
    <property type="term" value="C:mitochondrion"/>
    <property type="evidence" value="ECO:0007669"/>
    <property type="project" value="TreeGrafter"/>
</dbReference>
<comment type="subcellular location">
    <subcellularLocation>
        <location evidence="4">Membrane</location>
        <topology evidence="4">Multi-pass membrane protein</topology>
    </subcellularLocation>
</comment>
<dbReference type="InterPro" id="IPR038814">
    <property type="entry name" value="AIM11"/>
</dbReference>
<evidence type="ECO:0000256" key="3">
    <source>
        <dbReference type="ARBA" id="ARBA00023136"/>
    </source>
</evidence>
<dbReference type="Proteomes" id="UP000054886">
    <property type="component" value="Unassembled WGS sequence"/>
</dbReference>
<keyword evidence="2 4" id="KW-1133">Transmembrane helix</keyword>
<comment type="similarity">
    <text evidence="4">Belongs to the AIM11 family.</text>
</comment>
<reference evidence="5 6" key="1">
    <citation type="submission" date="2015-10" db="EMBL/GenBank/DDBJ databases">
        <title>Draft genomes sequences of Candida glabrata isolates 1A, 1B, 2A, 2B, 3A and 3B.</title>
        <authorList>
            <person name="Haavelsrud O.E."/>
            <person name="Gaustad P."/>
        </authorList>
    </citation>
    <scope>NUCLEOTIDE SEQUENCE [LARGE SCALE GENOMIC DNA]</scope>
    <source>
        <strain evidence="5">910700640</strain>
    </source>
</reference>
<comment type="caution">
    <text evidence="5">The sequence shown here is derived from an EMBL/GenBank/DDBJ whole genome shotgun (WGS) entry which is preliminary data.</text>
</comment>
<evidence type="ECO:0000313" key="6">
    <source>
        <dbReference type="Proteomes" id="UP000054886"/>
    </source>
</evidence>
<organism evidence="5 6">
    <name type="scientific">Candida glabrata</name>
    <name type="common">Yeast</name>
    <name type="synonym">Torulopsis glabrata</name>
    <dbReference type="NCBI Taxonomy" id="5478"/>
    <lineage>
        <taxon>Eukaryota</taxon>
        <taxon>Fungi</taxon>
        <taxon>Dikarya</taxon>
        <taxon>Ascomycota</taxon>
        <taxon>Saccharomycotina</taxon>
        <taxon>Saccharomycetes</taxon>
        <taxon>Saccharomycetales</taxon>
        <taxon>Saccharomycetaceae</taxon>
        <taxon>Nakaseomyces</taxon>
    </lineage>
</organism>
<dbReference type="VEuPathDB" id="FungiDB:CAGL0I04928g"/>
<evidence type="ECO:0000256" key="1">
    <source>
        <dbReference type="ARBA" id="ARBA00022692"/>
    </source>
</evidence>
<dbReference type="VEuPathDB" id="FungiDB:GVI51_I04675"/>
<evidence type="ECO:0000256" key="2">
    <source>
        <dbReference type="ARBA" id="ARBA00022989"/>
    </source>
</evidence>
<evidence type="ECO:0000256" key="4">
    <source>
        <dbReference type="RuleBase" id="RU367098"/>
    </source>
</evidence>